<dbReference type="InterPro" id="IPR012675">
    <property type="entry name" value="Beta-grasp_dom_sf"/>
</dbReference>
<dbReference type="SUPFAM" id="SSF54292">
    <property type="entry name" value="2Fe-2S ferredoxin-like"/>
    <property type="match status" value="1"/>
</dbReference>
<dbReference type="GO" id="GO:0051537">
    <property type="term" value="F:2 iron, 2 sulfur cluster binding"/>
    <property type="evidence" value="ECO:0007669"/>
    <property type="project" value="TreeGrafter"/>
</dbReference>
<organism evidence="2 3">
    <name type="scientific">Polynucleobacter wuianus</name>
    <dbReference type="NCBI Taxonomy" id="1743168"/>
    <lineage>
        <taxon>Bacteria</taxon>
        <taxon>Pseudomonadati</taxon>
        <taxon>Pseudomonadota</taxon>
        <taxon>Betaproteobacteria</taxon>
        <taxon>Burkholderiales</taxon>
        <taxon>Burkholderiaceae</taxon>
        <taxon>Polynucleobacter</taxon>
    </lineage>
</organism>
<sequence>MSEELMPFNLNVNGKAIETALVPASLNMIEFLHEYLNLTGSRLGCGQGLCQACTVIVDNPDGSSTESITCLVPAIAFNGKSIRTIEGHGKRDAKGQLTAISPVQQAFLENYSFQCGYCTPGFVNAATVLIESLQKHPIPKSHVEKTVMESLNGHICRCTGYVQYYRAIKELILKTPGLTV</sequence>
<reference evidence="3" key="1">
    <citation type="submission" date="2016-05" db="EMBL/GenBank/DDBJ databases">
        <title>Polynucleobacter sp. QLW-P1FAT50C-4 genome.</title>
        <authorList>
            <person name="Hahn M.W."/>
        </authorList>
    </citation>
    <scope>NUCLEOTIDE SEQUENCE [LARGE SCALE GENOMIC DNA]</scope>
    <source>
        <strain evidence="3">QLW-P1FAT50C-4</strain>
    </source>
</reference>
<feature type="domain" description="2Fe-2S ferredoxin-type" evidence="1">
    <location>
        <begin position="6"/>
        <end position="88"/>
    </location>
</feature>
<dbReference type="STRING" id="1743168.A8O14_06365"/>
<accession>A0A191UFC6</accession>
<dbReference type="InterPro" id="IPR002888">
    <property type="entry name" value="2Fe-2S-bd"/>
</dbReference>
<evidence type="ECO:0000259" key="1">
    <source>
        <dbReference type="PROSITE" id="PS51085"/>
    </source>
</evidence>
<evidence type="ECO:0000313" key="3">
    <source>
        <dbReference type="Proteomes" id="UP000078463"/>
    </source>
</evidence>
<dbReference type="GO" id="GO:0046872">
    <property type="term" value="F:metal ion binding"/>
    <property type="evidence" value="ECO:0007669"/>
    <property type="project" value="InterPro"/>
</dbReference>
<dbReference type="InterPro" id="IPR052914">
    <property type="entry name" value="Aldehyde_Oxdr_Iron-Sulfur"/>
</dbReference>
<dbReference type="GO" id="GO:0016903">
    <property type="term" value="F:oxidoreductase activity, acting on the aldehyde or oxo group of donors"/>
    <property type="evidence" value="ECO:0007669"/>
    <property type="project" value="TreeGrafter"/>
</dbReference>
<protein>
    <submittedName>
        <fullName evidence="2">(2Fe-2S)-binding protein</fullName>
    </submittedName>
</protein>
<dbReference type="KEGG" id="pwu:A8O14_06365"/>
<proteinExistence type="predicted"/>
<name>A0A191UFC6_9BURK</name>
<dbReference type="PANTHER" id="PTHR45331:SF2">
    <property type="entry name" value="OXIDOREDUCTASE WITH IRON-SULFUR SUBUNIT"/>
    <property type="match status" value="1"/>
</dbReference>
<dbReference type="InterPro" id="IPR036884">
    <property type="entry name" value="2Fe-2S-bd_dom_sf"/>
</dbReference>
<dbReference type="RefSeq" id="WP_068948741.1">
    <property type="nucleotide sequence ID" value="NZ_CP015922.1"/>
</dbReference>
<keyword evidence="3" id="KW-1185">Reference proteome</keyword>
<dbReference type="InterPro" id="IPR001041">
    <property type="entry name" value="2Fe-2S_ferredoxin-type"/>
</dbReference>
<dbReference type="PANTHER" id="PTHR45331">
    <property type="entry name" value="OXIDOREDUCTASE, IRON-SULPHUR BINDING SUBUNIT-RELATED-RELATED"/>
    <property type="match status" value="1"/>
</dbReference>
<dbReference type="SUPFAM" id="SSF47741">
    <property type="entry name" value="CO dehydrogenase ISP C-domain like"/>
    <property type="match status" value="1"/>
</dbReference>
<dbReference type="AlphaFoldDB" id="A0A191UFC6"/>
<dbReference type="Proteomes" id="UP000078463">
    <property type="component" value="Chromosome"/>
</dbReference>
<dbReference type="Gene3D" id="3.10.20.30">
    <property type="match status" value="1"/>
</dbReference>
<dbReference type="OrthoDB" id="9179439at2"/>
<dbReference type="Gene3D" id="1.10.150.120">
    <property type="entry name" value="[2Fe-2S]-binding domain"/>
    <property type="match status" value="1"/>
</dbReference>
<gene>
    <name evidence="2" type="ORF">A8O14_06365</name>
</gene>
<evidence type="ECO:0000313" key="2">
    <source>
        <dbReference type="EMBL" id="ANI99733.1"/>
    </source>
</evidence>
<dbReference type="PROSITE" id="PS51085">
    <property type="entry name" value="2FE2S_FER_2"/>
    <property type="match status" value="1"/>
</dbReference>
<dbReference type="Pfam" id="PF00111">
    <property type="entry name" value="Fer2"/>
    <property type="match status" value="1"/>
</dbReference>
<dbReference type="EMBL" id="CP015922">
    <property type="protein sequence ID" value="ANI99733.1"/>
    <property type="molecule type" value="Genomic_DNA"/>
</dbReference>
<dbReference type="InterPro" id="IPR036010">
    <property type="entry name" value="2Fe-2S_ferredoxin-like_sf"/>
</dbReference>
<dbReference type="Pfam" id="PF01799">
    <property type="entry name" value="Fer2_2"/>
    <property type="match status" value="1"/>
</dbReference>